<dbReference type="PANTHER" id="PTHR12547">
    <property type="entry name" value="CCCH ZINC FINGER/TIS11-RELATED"/>
    <property type="match status" value="1"/>
</dbReference>
<keyword evidence="9" id="KW-1185">Reference proteome</keyword>
<evidence type="ECO:0000313" key="8">
    <source>
        <dbReference type="EMBL" id="CAK0861790.1"/>
    </source>
</evidence>
<evidence type="ECO:0000259" key="7">
    <source>
        <dbReference type="PROSITE" id="PS50103"/>
    </source>
</evidence>
<keyword evidence="4 5" id="KW-0862">Zinc</keyword>
<sequence length="297" mass="32063">MRLARMPQDRPRVPLHSHSGSRLESVLEHPGREHALGPRVSLASSTCKMPKIKAKVSGNGNAALTAALLTKTRLCGFYAQGRCTRGGACTFAHGVSEITKRPDFSRTQVCRSFKTTGRCAMGDACQFAHAAEHLRRWGHCTPEARAVGPAGRDDFRLASQPPDALRAQSRRSATEGTASTSSAAGSGIEEEEAELIEFAAQAVHAWNASIVAGPPGLTTCALNDAGRYYADRTAVQDEGRFRDQPYDSVIQEKVEPTSEVPDLPPQPPLPPQRWLGETAPREQAAPTFAWRLPLGAF</sequence>
<name>A0ABN9UQX4_9DINO</name>
<feature type="region of interest" description="Disordered" evidence="6">
    <location>
        <begin position="255"/>
        <end position="275"/>
    </location>
</feature>
<reference evidence="8" key="1">
    <citation type="submission" date="2023-10" db="EMBL/GenBank/DDBJ databases">
        <authorList>
            <person name="Chen Y."/>
            <person name="Shah S."/>
            <person name="Dougan E. K."/>
            <person name="Thang M."/>
            <person name="Chan C."/>
        </authorList>
    </citation>
    <scope>NUCLEOTIDE SEQUENCE [LARGE SCALE GENOMIC DNA]</scope>
</reference>
<proteinExistence type="predicted"/>
<dbReference type="SMART" id="SM00356">
    <property type="entry name" value="ZnF_C3H1"/>
    <property type="match status" value="2"/>
</dbReference>
<evidence type="ECO:0000256" key="4">
    <source>
        <dbReference type="ARBA" id="ARBA00022833"/>
    </source>
</evidence>
<dbReference type="InterPro" id="IPR000571">
    <property type="entry name" value="Znf_CCCH"/>
</dbReference>
<feature type="compositionally biased region" description="Low complexity" evidence="6">
    <location>
        <begin position="174"/>
        <end position="187"/>
    </location>
</feature>
<feature type="domain" description="C3H1-type" evidence="7">
    <location>
        <begin position="69"/>
        <end position="96"/>
    </location>
</feature>
<feature type="zinc finger region" description="C3H1-type" evidence="5">
    <location>
        <begin position="69"/>
        <end position="96"/>
    </location>
</feature>
<keyword evidence="1 5" id="KW-0479">Metal-binding</keyword>
<evidence type="ECO:0000256" key="6">
    <source>
        <dbReference type="SAM" id="MobiDB-lite"/>
    </source>
</evidence>
<feature type="region of interest" description="Disordered" evidence="6">
    <location>
        <begin position="1"/>
        <end position="32"/>
    </location>
</feature>
<dbReference type="Gene3D" id="4.10.1000.10">
    <property type="entry name" value="Zinc finger, CCCH-type"/>
    <property type="match status" value="2"/>
</dbReference>
<dbReference type="PROSITE" id="PS50103">
    <property type="entry name" value="ZF_C3H1"/>
    <property type="match status" value="2"/>
</dbReference>
<dbReference type="PANTHER" id="PTHR12547:SF18">
    <property type="entry name" value="PROTEIN TIS11"/>
    <property type="match status" value="1"/>
</dbReference>
<keyword evidence="2" id="KW-0677">Repeat</keyword>
<evidence type="ECO:0000256" key="1">
    <source>
        <dbReference type="ARBA" id="ARBA00022723"/>
    </source>
</evidence>
<dbReference type="InterPro" id="IPR045877">
    <property type="entry name" value="ZFP36-like"/>
</dbReference>
<feature type="domain" description="C3H1-type" evidence="7">
    <location>
        <begin position="104"/>
        <end position="132"/>
    </location>
</feature>
<gene>
    <name evidence="8" type="ORF">PCOR1329_LOCUS50363</name>
</gene>
<feature type="region of interest" description="Disordered" evidence="6">
    <location>
        <begin position="163"/>
        <end position="189"/>
    </location>
</feature>
<protein>
    <recommendedName>
        <fullName evidence="7">C3H1-type domain-containing protein</fullName>
    </recommendedName>
</protein>
<dbReference type="EMBL" id="CAUYUJ010016094">
    <property type="protein sequence ID" value="CAK0861790.1"/>
    <property type="molecule type" value="Genomic_DNA"/>
</dbReference>
<evidence type="ECO:0000256" key="5">
    <source>
        <dbReference type="PROSITE-ProRule" id="PRU00723"/>
    </source>
</evidence>
<keyword evidence="3 5" id="KW-0863">Zinc-finger</keyword>
<dbReference type="Pfam" id="PF00642">
    <property type="entry name" value="zf-CCCH"/>
    <property type="match status" value="2"/>
</dbReference>
<feature type="zinc finger region" description="C3H1-type" evidence="5">
    <location>
        <begin position="104"/>
        <end position="132"/>
    </location>
</feature>
<evidence type="ECO:0000256" key="3">
    <source>
        <dbReference type="ARBA" id="ARBA00022771"/>
    </source>
</evidence>
<dbReference type="SUPFAM" id="SSF90229">
    <property type="entry name" value="CCCH zinc finger"/>
    <property type="match status" value="2"/>
</dbReference>
<dbReference type="InterPro" id="IPR036855">
    <property type="entry name" value="Znf_CCCH_sf"/>
</dbReference>
<evidence type="ECO:0000313" key="9">
    <source>
        <dbReference type="Proteomes" id="UP001189429"/>
    </source>
</evidence>
<organism evidence="8 9">
    <name type="scientific">Prorocentrum cordatum</name>
    <dbReference type="NCBI Taxonomy" id="2364126"/>
    <lineage>
        <taxon>Eukaryota</taxon>
        <taxon>Sar</taxon>
        <taxon>Alveolata</taxon>
        <taxon>Dinophyceae</taxon>
        <taxon>Prorocentrales</taxon>
        <taxon>Prorocentraceae</taxon>
        <taxon>Prorocentrum</taxon>
    </lineage>
</organism>
<comment type="caution">
    <text evidence="8">The sequence shown here is derived from an EMBL/GenBank/DDBJ whole genome shotgun (WGS) entry which is preliminary data.</text>
</comment>
<feature type="compositionally biased region" description="Pro residues" evidence="6">
    <location>
        <begin position="262"/>
        <end position="271"/>
    </location>
</feature>
<accession>A0ABN9UQX4</accession>
<dbReference type="Proteomes" id="UP001189429">
    <property type="component" value="Unassembled WGS sequence"/>
</dbReference>
<evidence type="ECO:0000256" key="2">
    <source>
        <dbReference type="ARBA" id="ARBA00022737"/>
    </source>
</evidence>